<dbReference type="InterPro" id="IPR015813">
    <property type="entry name" value="Pyrv/PenolPyrv_kinase-like_dom"/>
</dbReference>
<evidence type="ECO:0000313" key="6">
    <source>
        <dbReference type="Proteomes" id="UP000264541"/>
    </source>
</evidence>
<evidence type="ECO:0000256" key="2">
    <source>
        <dbReference type="ARBA" id="ARBA00022723"/>
    </source>
</evidence>
<dbReference type="InterPro" id="IPR039480">
    <property type="entry name" value="C-C_Bond_Lyase-like"/>
</dbReference>
<dbReference type="Proteomes" id="UP000264541">
    <property type="component" value="Unassembled WGS sequence"/>
</dbReference>
<keyword evidence="2 4" id="KW-0479">Metal-binding</keyword>
<dbReference type="AlphaFoldDB" id="A0A372LPA0"/>
<dbReference type="PANTHER" id="PTHR32308:SF10">
    <property type="entry name" value="CITRATE LYASE SUBUNIT BETA"/>
    <property type="match status" value="1"/>
</dbReference>
<organism evidence="5 6">
    <name type="scientific">Peribacillus saganii</name>
    <dbReference type="NCBI Taxonomy" id="2303992"/>
    <lineage>
        <taxon>Bacteria</taxon>
        <taxon>Bacillati</taxon>
        <taxon>Bacillota</taxon>
        <taxon>Bacilli</taxon>
        <taxon>Bacillales</taxon>
        <taxon>Bacillaceae</taxon>
        <taxon>Peribacillus</taxon>
    </lineage>
</organism>
<comment type="caution">
    <text evidence="5">The sequence shown here is derived from an EMBL/GenBank/DDBJ whole genome shotgun (WGS) entry which is preliminary data.</text>
</comment>
<keyword evidence="6" id="KW-1185">Reference proteome</keyword>
<feature type="binding site" evidence="4">
    <location>
        <position position="177"/>
    </location>
    <ligand>
        <name>Mg(2+)</name>
        <dbReference type="ChEBI" id="CHEBI:18420"/>
    </ligand>
</feature>
<evidence type="ECO:0000256" key="3">
    <source>
        <dbReference type="ARBA" id="ARBA00022842"/>
    </source>
</evidence>
<keyword evidence="5" id="KW-0456">Lyase</keyword>
<name>A0A372LPA0_9BACI</name>
<dbReference type="GO" id="GO:0006107">
    <property type="term" value="P:oxaloacetate metabolic process"/>
    <property type="evidence" value="ECO:0007669"/>
    <property type="project" value="TreeGrafter"/>
</dbReference>
<evidence type="ECO:0000313" key="5">
    <source>
        <dbReference type="EMBL" id="RFU69042.1"/>
    </source>
</evidence>
<protein>
    <submittedName>
        <fullName evidence="5">Citrate lyase subunit beta</fullName>
    </submittedName>
</protein>
<reference evidence="5 6" key="1">
    <citation type="submission" date="2018-08" db="EMBL/GenBank/DDBJ databases">
        <title>Bacillus chawlae sp. nov., Bacillus glennii sp. nov., and Bacillus saganii sp. nov. Isolated from the Vehicle Assembly Building at Kennedy Space Center where the Viking Spacecraft were Assembled.</title>
        <authorList>
            <person name="Seuylemezian A."/>
            <person name="Vaishampayan P."/>
        </authorList>
    </citation>
    <scope>NUCLEOTIDE SEQUENCE [LARGE SCALE GENOMIC DNA]</scope>
    <source>
        <strain evidence="5 6">V47-23a</strain>
    </source>
</reference>
<dbReference type="EMBL" id="QVTE01000030">
    <property type="protein sequence ID" value="RFU69042.1"/>
    <property type="molecule type" value="Genomic_DNA"/>
</dbReference>
<dbReference type="OrthoDB" id="9786940at2"/>
<dbReference type="PIRSF" id="PIRSF015582">
    <property type="entry name" value="Cit_lyase_B"/>
    <property type="match status" value="1"/>
</dbReference>
<dbReference type="SUPFAM" id="SSF51621">
    <property type="entry name" value="Phosphoenolpyruvate/pyruvate domain"/>
    <property type="match status" value="1"/>
</dbReference>
<dbReference type="InterPro" id="IPR040442">
    <property type="entry name" value="Pyrv_kinase-like_dom_sf"/>
</dbReference>
<dbReference type="PANTHER" id="PTHR32308">
    <property type="entry name" value="LYASE BETA SUBUNIT, PUTATIVE (AFU_ORTHOLOGUE AFUA_4G13030)-RELATED"/>
    <property type="match status" value="1"/>
</dbReference>
<proteinExistence type="predicted"/>
<gene>
    <name evidence="5" type="ORF">D0469_11150</name>
</gene>
<comment type="cofactor">
    <cofactor evidence="1">
        <name>Mg(2+)</name>
        <dbReference type="ChEBI" id="CHEBI:18420"/>
    </cofactor>
</comment>
<dbReference type="GO" id="GO:0016829">
    <property type="term" value="F:lyase activity"/>
    <property type="evidence" value="ECO:0007669"/>
    <property type="project" value="UniProtKB-KW"/>
</dbReference>
<sequence length="367" mass="41340">MLANSLGATLYMPGTRTSICADILSNKHDGLTSLVLCLEDAISDKEIGKAEWNVITQLQQLAMNIEKGLLSYEDLPLIFIRVRNKEQMQFVSEQLGSSLAMLTGFVFPKFSFDCGQRYLDTLHALNATNSLNLYGMPILETAEIIYKETRLSALLDIKQLLDQNFNNILNVRMGATDFSGLFGIRRSSDTTIYDIAVIRDCIADIVNLFARSEKEYTVSGPVWEYFKKGDRIFKPQLRQSPFESMGKEGLSFREGMLNQYLDGLIKEVNLDKNNGLTGKTVIHPTHIKPVHALSVITFEEYMDAKSIIESANGAAGVMKSQHSNKMNEIKPHYNWAKKIIAKANSYGVFHDHNSYIDILTEPETLYI</sequence>
<evidence type="ECO:0000256" key="4">
    <source>
        <dbReference type="PIRSR" id="PIRSR015582-2"/>
    </source>
</evidence>
<dbReference type="GO" id="GO:0000287">
    <property type="term" value="F:magnesium ion binding"/>
    <property type="evidence" value="ECO:0007669"/>
    <property type="project" value="TreeGrafter"/>
</dbReference>
<dbReference type="Pfam" id="PF15617">
    <property type="entry name" value="C-C_Bond_Lyase"/>
    <property type="match status" value="1"/>
</dbReference>
<dbReference type="Gene3D" id="3.20.20.60">
    <property type="entry name" value="Phosphoenolpyruvate-binding domains"/>
    <property type="match status" value="1"/>
</dbReference>
<evidence type="ECO:0000256" key="1">
    <source>
        <dbReference type="ARBA" id="ARBA00001946"/>
    </source>
</evidence>
<keyword evidence="3 4" id="KW-0460">Magnesium</keyword>
<dbReference type="InterPro" id="IPR011206">
    <property type="entry name" value="Citrate_lyase_beta/mcl1/mcl2"/>
</dbReference>
<accession>A0A372LPA0</accession>